<comment type="caution">
    <text evidence="2">The sequence shown here is derived from an EMBL/GenBank/DDBJ whole genome shotgun (WGS) entry which is preliminary data.</text>
</comment>
<proteinExistence type="predicted"/>
<evidence type="ECO:0000313" key="2">
    <source>
        <dbReference type="EMBL" id="GFY57908.1"/>
    </source>
</evidence>
<dbReference type="OrthoDB" id="6435389at2759"/>
<dbReference type="EMBL" id="BMAV01011809">
    <property type="protein sequence ID" value="GFY57908.1"/>
    <property type="molecule type" value="Genomic_DNA"/>
</dbReference>
<reference evidence="2" key="1">
    <citation type="submission" date="2020-08" db="EMBL/GenBank/DDBJ databases">
        <title>Multicomponent nature underlies the extraordinary mechanical properties of spider dragline silk.</title>
        <authorList>
            <person name="Kono N."/>
            <person name="Nakamura H."/>
            <person name="Mori M."/>
            <person name="Yoshida Y."/>
            <person name="Ohtoshi R."/>
            <person name="Malay A.D."/>
            <person name="Moran D.A.P."/>
            <person name="Tomita M."/>
            <person name="Numata K."/>
            <person name="Arakawa K."/>
        </authorList>
    </citation>
    <scope>NUCLEOTIDE SEQUENCE</scope>
</reference>
<evidence type="ECO:0000259" key="1">
    <source>
        <dbReference type="Pfam" id="PF18701"/>
    </source>
</evidence>
<organism evidence="2 3">
    <name type="scientific">Trichonephila inaurata madagascariensis</name>
    <dbReference type="NCBI Taxonomy" id="2747483"/>
    <lineage>
        <taxon>Eukaryota</taxon>
        <taxon>Metazoa</taxon>
        <taxon>Ecdysozoa</taxon>
        <taxon>Arthropoda</taxon>
        <taxon>Chelicerata</taxon>
        <taxon>Arachnida</taxon>
        <taxon>Araneae</taxon>
        <taxon>Araneomorphae</taxon>
        <taxon>Entelegynae</taxon>
        <taxon>Araneoidea</taxon>
        <taxon>Nephilidae</taxon>
        <taxon>Trichonephila</taxon>
        <taxon>Trichonephila inaurata</taxon>
    </lineage>
</organism>
<dbReference type="InterPro" id="IPR040676">
    <property type="entry name" value="DUF5641"/>
</dbReference>
<dbReference type="Pfam" id="PF18701">
    <property type="entry name" value="DUF5641"/>
    <property type="match status" value="1"/>
</dbReference>
<feature type="domain" description="DUF5641" evidence="1">
    <location>
        <begin position="188"/>
        <end position="252"/>
    </location>
</feature>
<protein>
    <submittedName>
        <fullName evidence="2">DUF5641 domain-containing protein</fullName>
    </submittedName>
</protein>
<sequence length="299" mass="33923">MESSGPRKVKRPEENDRYHLTNLMKFLKTEVEGEERLKLARGGLDSINLKEDYHDILRGEEDKSLVAELGLPIVSKKNVALTLFGGSRTEPKLRKKYWVKLCSASLRAYSNLEFEFLDQNVICGDTPRMSKNSILKKLKRNNIWLSDMGADCPKIYQLVVITKDIRVSGIADLDILDRNKLLVCKRFCQELREQMRSRFCKEYLGQLIQRHGQKNCELKVGGIVLVGCENLRGVNWPIARVLELSTGRDGVFEWFEKWHDSSGEKTVSSGGKRSLLIRVSGGVPTSLEPAPVSGRRVDS</sequence>
<gene>
    <name evidence="2" type="primary">AVEN_25029_1</name>
    <name evidence="2" type="ORF">TNIN_307691</name>
</gene>
<accession>A0A8X6XPR5</accession>
<name>A0A8X6XPR5_9ARAC</name>
<evidence type="ECO:0000313" key="3">
    <source>
        <dbReference type="Proteomes" id="UP000886998"/>
    </source>
</evidence>
<dbReference type="AlphaFoldDB" id="A0A8X6XPR5"/>
<keyword evidence="3" id="KW-1185">Reference proteome</keyword>
<dbReference type="Proteomes" id="UP000886998">
    <property type="component" value="Unassembled WGS sequence"/>
</dbReference>